<evidence type="ECO:0000313" key="8">
    <source>
        <dbReference type="EMBL" id="MFC4314394.1"/>
    </source>
</evidence>
<keyword evidence="2 6" id="KW-0560">Oxidoreductase</keyword>
<protein>
    <recommendedName>
        <fullName evidence="3">aldehyde dehydrogenase (NAD(+))</fullName>
        <ecNumber evidence="3">1.2.1.3</ecNumber>
    </recommendedName>
</protein>
<evidence type="ECO:0000256" key="1">
    <source>
        <dbReference type="ARBA" id="ARBA00009986"/>
    </source>
</evidence>
<proteinExistence type="inferred from homology"/>
<evidence type="ECO:0000256" key="6">
    <source>
        <dbReference type="RuleBase" id="RU003345"/>
    </source>
</evidence>
<dbReference type="PROSITE" id="PS00070">
    <property type="entry name" value="ALDEHYDE_DEHYDR_CYS"/>
    <property type="match status" value="1"/>
</dbReference>
<dbReference type="InterPro" id="IPR015590">
    <property type="entry name" value="Aldehyde_DH_dom"/>
</dbReference>
<evidence type="ECO:0000313" key="9">
    <source>
        <dbReference type="Proteomes" id="UP001595904"/>
    </source>
</evidence>
<dbReference type="InterPro" id="IPR016162">
    <property type="entry name" value="Ald_DH_N"/>
</dbReference>
<dbReference type="Pfam" id="PF00171">
    <property type="entry name" value="Aldedh"/>
    <property type="match status" value="1"/>
</dbReference>
<dbReference type="Gene3D" id="3.40.309.10">
    <property type="entry name" value="Aldehyde Dehydrogenase, Chain A, domain 2"/>
    <property type="match status" value="1"/>
</dbReference>
<evidence type="ECO:0000259" key="7">
    <source>
        <dbReference type="Pfam" id="PF00171"/>
    </source>
</evidence>
<dbReference type="EC" id="1.2.1.3" evidence="3"/>
<comment type="catalytic activity">
    <reaction evidence="4">
        <text>an aldehyde + NAD(+) + H2O = a carboxylate + NADH + 2 H(+)</text>
        <dbReference type="Rhea" id="RHEA:16185"/>
        <dbReference type="ChEBI" id="CHEBI:15377"/>
        <dbReference type="ChEBI" id="CHEBI:15378"/>
        <dbReference type="ChEBI" id="CHEBI:17478"/>
        <dbReference type="ChEBI" id="CHEBI:29067"/>
        <dbReference type="ChEBI" id="CHEBI:57540"/>
        <dbReference type="ChEBI" id="CHEBI:57945"/>
        <dbReference type="EC" id="1.2.1.3"/>
    </reaction>
</comment>
<evidence type="ECO:0000256" key="4">
    <source>
        <dbReference type="ARBA" id="ARBA00049194"/>
    </source>
</evidence>
<dbReference type="InterPro" id="IPR016163">
    <property type="entry name" value="Ald_DH_C"/>
</dbReference>
<feature type="domain" description="Aldehyde dehydrogenase" evidence="7">
    <location>
        <begin position="15"/>
        <end position="469"/>
    </location>
</feature>
<dbReference type="SUPFAM" id="SSF53720">
    <property type="entry name" value="ALDH-like"/>
    <property type="match status" value="1"/>
</dbReference>
<comment type="similarity">
    <text evidence="1 6">Belongs to the aldehyde dehydrogenase family.</text>
</comment>
<feature type="active site" evidence="5">
    <location>
        <position position="244"/>
    </location>
</feature>
<dbReference type="InterPro" id="IPR029510">
    <property type="entry name" value="Ald_DH_CS_GLU"/>
</dbReference>
<accession>A0ABV8T7F0</accession>
<reference evidence="9" key="1">
    <citation type="journal article" date="2019" name="Int. J. Syst. Evol. Microbiol.">
        <title>The Global Catalogue of Microorganisms (GCM) 10K type strain sequencing project: providing services to taxonomists for standard genome sequencing and annotation.</title>
        <authorList>
            <consortium name="The Broad Institute Genomics Platform"/>
            <consortium name="The Broad Institute Genome Sequencing Center for Infectious Disease"/>
            <person name="Wu L."/>
            <person name="Ma J."/>
        </authorList>
    </citation>
    <scope>NUCLEOTIDE SEQUENCE [LARGE SCALE GENOMIC DNA]</scope>
    <source>
        <strain evidence="9">CGMCC 1.10759</strain>
    </source>
</reference>
<sequence>MAELTESIYAGGAWHRSGTRERISVVNPANDRVIAEVTAGCAADVDRAVTAARAAFPKWSRLEASERLRLLQRLQAGIQERAEGLATTITSEMGAPVSFSRAAQIGLALRGIQSTIAAMSSIADERIGGTLIVREAVGVVAAITPWNFPLHQIIAKIAPALAAGCVVVLKASEVTPLDAIQLAGIIDDAGFPAGVFNLVTGGRETGEALVSHPGVDMVTFTGSTRGGRRVATVAAEGLKKVALELGGKSANILLDDADLARAVPGAVQQCFVNSGQVCAALSRLFVPESRLAEVESLAVAAAKNWTLGDPADVATRLGPLASRAQQAHVRKCIELGISEGARLLVGGPEQPKGFDAGAYVLPTIFSGARNDMALAREEIFGPVLAIVGYADEDEAIRMANDSDYGLSGGVWSASVPRAVSVARRLSTGQVVVNGASLDLAAPFGGVKRSGYGRENGKYGLEEFFNVKAVLGAGE</sequence>
<name>A0ABV8T7F0_9GAMM</name>
<dbReference type="Gene3D" id="3.40.605.10">
    <property type="entry name" value="Aldehyde Dehydrogenase, Chain A, domain 1"/>
    <property type="match status" value="1"/>
</dbReference>
<dbReference type="RefSeq" id="WP_380605537.1">
    <property type="nucleotide sequence ID" value="NZ_JBHSDU010000015.1"/>
</dbReference>
<dbReference type="EMBL" id="JBHSDU010000015">
    <property type="protein sequence ID" value="MFC4314394.1"/>
    <property type="molecule type" value="Genomic_DNA"/>
</dbReference>
<dbReference type="InterPro" id="IPR016160">
    <property type="entry name" value="Ald_DH_CS_CYS"/>
</dbReference>
<comment type="caution">
    <text evidence="8">The sequence shown here is derived from an EMBL/GenBank/DDBJ whole genome shotgun (WGS) entry which is preliminary data.</text>
</comment>
<dbReference type="PANTHER" id="PTHR42804">
    <property type="entry name" value="ALDEHYDE DEHYDROGENASE"/>
    <property type="match status" value="1"/>
</dbReference>
<dbReference type="PROSITE" id="PS00687">
    <property type="entry name" value="ALDEHYDE_DEHYDR_GLU"/>
    <property type="match status" value="1"/>
</dbReference>
<keyword evidence="9" id="KW-1185">Reference proteome</keyword>
<evidence type="ECO:0000256" key="3">
    <source>
        <dbReference type="ARBA" id="ARBA00024226"/>
    </source>
</evidence>
<dbReference type="InterPro" id="IPR016161">
    <property type="entry name" value="Ald_DH/histidinol_DH"/>
</dbReference>
<gene>
    <name evidence="8" type="ORF">ACFPN2_35340</name>
</gene>
<dbReference type="CDD" id="cd07138">
    <property type="entry name" value="ALDH_CddD_SSP0762"/>
    <property type="match status" value="1"/>
</dbReference>
<evidence type="ECO:0000256" key="5">
    <source>
        <dbReference type="PROSITE-ProRule" id="PRU10007"/>
    </source>
</evidence>
<dbReference type="PANTHER" id="PTHR42804:SF1">
    <property type="entry name" value="ALDEHYDE DEHYDROGENASE-RELATED"/>
    <property type="match status" value="1"/>
</dbReference>
<organism evidence="8 9">
    <name type="scientific">Steroidobacter flavus</name>
    <dbReference type="NCBI Taxonomy" id="1842136"/>
    <lineage>
        <taxon>Bacteria</taxon>
        <taxon>Pseudomonadati</taxon>
        <taxon>Pseudomonadota</taxon>
        <taxon>Gammaproteobacteria</taxon>
        <taxon>Steroidobacterales</taxon>
        <taxon>Steroidobacteraceae</taxon>
        <taxon>Steroidobacter</taxon>
    </lineage>
</organism>
<evidence type="ECO:0000256" key="2">
    <source>
        <dbReference type="ARBA" id="ARBA00023002"/>
    </source>
</evidence>
<dbReference type="Proteomes" id="UP001595904">
    <property type="component" value="Unassembled WGS sequence"/>
</dbReference>